<dbReference type="PANTHER" id="PTHR46014:SF1">
    <property type="entry name" value="TETRATRICOPEPTIDE REPEAT PROTEIN 1"/>
    <property type="match status" value="1"/>
</dbReference>
<dbReference type="Pfam" id="PF00515">
    <property type="entry name" value="TPR_1"/>
    <property type="match status" value="1"/>
</dbReference>
<name>A0A6S7FMJ2_PARCT</name>
<proteinExistence type="predicted"/>
<dbReference type="Proteomes" id="UP001152795">
    <property type="component" value="Unassembled WGS sequence"/>
</dbReference>
<dbReference type="PANTHER" id="PTHR46014">
    <property type="entry name" value="TETRATRICOPEPTIDE REPEAT PROTEIN 1"/>
    <property type="match status" value="1"/>
</dbReference>
<evidence type="ECO:0000256" key="1">
    <source>
        <dbReference type="SAM" id="MobiDB-lite"/>
    </source>
</evidence>
<dbReference type="OrthoDB" id="1872379at2759"/>
<dbReference type="SMART" id="SM00028">
    <property type="entry name" value="TPR"/>
    <property type="match status" value="3"/>
</dbReference>
<protein>
    <submittedName>
        <fullName evidence="2">Tetratricopeptide repeat 1</fullName>
    </submittedName>
</protein>
<dbReference type="InterPro" id="IPR019734">
    <property type="entry name" value="TPR_rpt"/>
</dbReference>
<reference evidence="2" key="1">
    <citation type="submission" date="2020-04" db="EMBL/GenBank/DDBJ databases">
        <authorList>
            <person name="Alioto T."/>
            <person name="Alioto T."/>
            <person name="Gomez Garrido J."/>
        </authorList>
    </citation>
    <scope>NUCLEOTIDE SEQUENCE</scope>
    <source>
        <strain evidence="2">A484AB</strain>
    </source>
</reference>
<dbReference type="EMBL" id="CACRXK020000031">
    <property type="protein sequence ID" value="CAB3977136.1"/>
    <property type="molecule type" value="Genomic_DNA"/>
</dbReference>
<evidence type="ECO:0000313" key="3">
    <source>
        <dbReference type="Proteomes" id="UP001152795"/>
    </source>
</evidence>
<feature type="region of interest" description="Disordered" evidence="1">
    <location>
        <begin position="1"/>
        <end position="37"/>
    </location>
</feature>
<comment type="caution">
    <text evidence="2">The sequence shown here is derived from an EMBL/GenBank/DDBJ whole genome shotgun (WGS) entry which is preliminary data.</text>
</comment>
<dbReference type="Gene3D" id="1.25.40.10">
    <property type="entry name" value="Tetratricopeptide repeat domain"/>
    <property type="match status" value="1"/>
</dbReference>
<feature type="compositionally biased region" description="Polar residues" evidence="1">
    <location>
        <begin position="1"/>
        <end position="13"/>
    </location>
</feature>
<dbReference type="SUPFAM" id="SSF48452">
    <property type="entry name" value="TPR-like"/>
    <property type="match status" value="1"/>
</dbReference>
<gene>
    <name evidence="2" type="ORF">PACLA_8A055408</name>
</gene>
<organism evidence="2 3">
    <name type="scientific">Paramuricea clavata</name>
    <name type="common">Red gorgonian</name>
    <name type="synonym">Violescent sea-whip</name>
    <dbReference type="NCBI Taxonomy" id="317549"/>
    <lineage>
        <taxon>Eukaryota</taxon>
        <taxon>Metazoa</taxon>
        <taxon>Cnidaria</taxon>
        <taxon>Anthozoa</taxon>
        <taxon>Octocorallia</taxon>
        <taxon>Malacalcyonacea</taxon>
        <taxon>Plexauridae</taxon>
        <taxon>Paramuricea</taxon>
    </lineage>
</organism>
<keyword evidence="3" id="KW-1185">Reference proteome</keyword>
<dbReference type="InterPro" id="IPR052769">
    <property type="entry name" value="TPR_domain_protein"/>
</dbReference>
<dbReference type="AlphaFoldDB" id="A0A6S7FMJ2"/>
<feature type="compositionally biased region" description="Basic and acidic residues" evidence="1">
    <location>
        <begin position="26"/>
        <end position="37"/>
    </location>
</feature>
<feature type="region of interest" description="Disordered" evidence="1">
    <location>
        <begin position="95"/>
        <end position="171"/>
    </location>
</feature>
<evidence type="ECO:0000313" key="2">
    <source>
        <dbReference type="EMBL" id="CAB3977136.1"/>
    </source>
</evidence>
<dbReference type="InterPro" id="IPR011990">
    <property type="entry name" value="TPR-like_helical_dom_sf"/>
</dbReference>
<feature type="compositionally biased region" description="Acidic residues" evidence="1">
    <location>
        <begin position="141"/>
        <end position="157"/>
    </location>
</feature>
<accession>A0A6S7FMJ2</accession>
<dbReference type="PROSITE" id="PS50005">
    <property type="entry name" value="TPR"/>
    <property type="match status" value="1"/>
</dbReference>
<sequence length="348" mass="39732">MKYYSSRFQNMATSDKEFETNLSEELPSKEKESETISCEEKDIVTGNENGAKTFSSDDNIDRNKASCLAKDDQKFIDQSNNGGLNTKENVDCDISSSVSESVETEKQGCSVTGSVEGEKLDELNKNSPPLARSSGRKVDEALLEEDEMGCSGDEEEHYESAEEEHLTPEEAEERMREALELKKEGNDHFRKQEYVEGKDLYTKAIKRCPKEFTENKSIFYANRAACFQKLEDYENAISDCSKALELAPNYLKARLRRAQCYEKVEKQEEALEDYKIMFENDKLCQPAREAILRLPEEIKIKHEKLKEEMIGKLKDLGNMVLRPFGLSTDNFNLQQDPNSGGYSINFQK</sequence>
<feature type="compositionally biased region" description="Basic and acidic residues" evidence="1">
    <location>
        <begin position="158"/>
        <end position="171"/>
    </location>
</feature>